<keyword evidence="17 18" id="KW-0170">Cobalt</keyword>
<dbReference type="GO" id="GO:0009073">
    <property type="term" value="P:aromatic amino acid family biosynthetic process"/>
    <property type="evidence" value="ECO:0007669"/>
    <property type="project" value="UniProtKB-KW"/>
</dbReference>
<dbReference type="Pfam" id="PF01761">
    <property type="entry name" value="DHQ_synthase"/>
    <property type="match status" value="1"/>
</dbReference>
<dbReference type="CDD" id="cd08195">
    <property type="entry name" value="DHQS"/>
    <property type="match status" value="1"/>
</dbReference>
<dbReference type="GO" id="GO:0046872">
    <property type="term" value="F:metal ion binding"/>
    <property type="evidence" value="ECO:0007669"/>
    <property type="project" value="UniProtKB-KW"/>
</dbReference>
<feature type="binding site" evidence="18">
    <location>
        <position position="266"/>
    </location>
    <ligand>
        <name>Zn(2+)</name>
        <dbReference type="ChEBI" id="CHEBI:29105"/>
    </ligand>
</feature>
<dbReference type="EC" id="4.2.3.4" evidence="7 18"/>
<evidence type="ECO:0000256" key="18">
    <source>
        <dbReference type="HAMAP-Rule" id="MF_00110"/>
    </source>
</evidence>
<comment type="cofactor">
    <cofactor evidence="18">
        <name>Co(2+)</name>
        <dbReference type="ChEBI" id="CHEBI:48828"/>
    </cofactor>
    <cofactor evidence="18">
        <name>Zn(2+)</name>
        <dbReference type="ChEBI" id="CHEBI:29105"/>
    </cofactor>
    <text evidence="18">Binds 1 divalent metal cation per subunit. Can use either Co(2+) or Zn(2+).</text>
</comment>
<keyword evidence="16 18" id="KW-0456">Lyase</keyword>
<dbReference type="Gene3D" id="3.40.50.1970">
    <property type="match status" value="1"/>
</dbReference>
<dbReference type="HAMAP" id="MF_00110">
    <property type="entry name" value="DHQ_synthase"/>
    <property type="match status" value="1"/>
</dbReference>
<dbReference type="GO" id="GO:0009423">
    <property type="term" value="P:chorismate biosynthetic process"/>
    <property type="evidence" value="ECO:0007669"/>
    <property type="project" value="UniProtKB-UniRule"/>
</dbReference>
<evidence type="ECO:0000313" key="21">
    <source>
        <dbReference type="EMBL" id="MBB5172888.1"/>
    </source>
</evidence>
<dbReference type="PANTHER" id="PTHR43622:SF7">
    <property type="entry name" value="3-DEHYDROQUINATE SYNTHASE, CHLOROPLASTIC"/>
    <property type="match status" value="1"/>
</dbReference>
<dbReference type="Gene3D" id="1.20.1090.10">
    <property type="entry name" value="Dehydroquinate synthase-like - alpha domain"/>
    <property type="match status" value="1"/>
</dbReference>
<protein>
    <recommendedName>
        <fullName evidence="8 18">3-dehydroquinate synthase</fullName>
        <shortName evidence="18">DHQS</shortName>
        <ecNumber evidence="7 18">4.2.3.4</ecNumber>
    </recommendedName>
</protein>
<comment type="subcellular location">
    <subcellularLocation>
        <location evidence="4 18">Cytoplasm</location>
    </subcellularLocation>
</comment>
<keyword evidence="13 18" id="KW-0862">Zinc</keyword>
<dbReference type="GO" id="GO:0000166">
    <property type="term" value="F:nucleotide binding"/>
    <property type="evidence" value="ECO:0007669"/>
    <property type="project" value="UniProtKB-KW"/>
</dbReference>
<dbReference type="AlphaFoldDB" id="A0A840QNF4"/>
<feature type="binding site" evidence="18">
    <location>
        <position position="152"/>
    </location>
    <ligand>
        <name>NAD(+)</name>
        <dbReference type="ChEBI" id="CHEBI:57540"/>
    </ligand>
</feature>
<evidence type="ECO:0000256" key="8">
    <source>
        <dbReference type="ARBA" id="ARBA00017684"/>
    </source>
</evidence>
<dbReference type="PANTHER" id="PTHR43622">
    <property type="entry name" value="3-DEHYDROQUINATE SYNTHASE"/>
    <property type="match status" value="1"/>
</dbReference>
<dbReference type="InterPro" id="IPR056179">
    <property type="entry name" value="DHQS_C"/>
</dbReference>
<comment type="similarity">
    <text evidence="6 18">Belongs to the sugar phosphate cyclases superfamily. Dehydroquinate synthase family.</text>
</comment>
<dbReference type="UniPathway" id="UPA00053">
    <property type="reaction ID" value="UER00085"/>
</dbReference>
<feature type="binding site" evidence="18">
    <location>
        <position position="185"/>
    </location>
    <ligand>
        <name>Zn(2+)</name>
        <dbReference type="ChEBI" id="CHEBI:29105"/>
    </ligand>
</feature>
<keyword evidence="12 18" id="KW-0547">Nucleotide-binding</keyword>
<dbReference type="InterPro" id="IPR030960">
    <property type="entry name" value="DHQS/DOIS_N"/>
</dbReference>
<feature type="binding site" evidence="18">
    <location>
        <begin position="170"/>
        <end position="173"/>
    </location>
    <ligand>
        <name>NAD(+)</name>
        <dbReference type="ChEBI" id="CHEBI:57540"/>
    </ligand>
</feature>
<evidence type="ECO:0000256" key="7">
    <source>
        <dbReference type="ARBA" id="ARBA00013031"/>
    </source>
</evidence>
<dbReference type="NCBIfam" id="TIGR01357">
    <property type="entry name" value="aroB"/>
    <property type="match status" value="1"/>
</dbReference>
<feature type="binding site" evidence="18">
    <location>
        <position position="143"/>
    </location>
    <ligand>
        <name>NAD(+)</name>
        <dbReference type="ChEBI" id="CHEBI:57540"/>
    </ligand>
</feature>
<gene>
    <name evidence="18" type="primary">aroB</name>
    <name evidence="21" type="ORF">HNQ41_001051</name>
</gene>
<reference evidence="21 22" key="1">
    <citation type="submission" date="2020-08" db="EMBL/GenBank/DDBJ databases">
        <title>Genomic Encyclopedia of Type Strains, Phase IV (KMG-IV): sequencing the most valuable type-strain genomes for metagenomic binning, comparative biology and taxonomic classification.</title>
        <authorList>
            <person name="Goeker M."/>
        </authorList>
    </citation>
    <scope>NUCLEOTIDE SEQUENCE [LARGE SCALE GENOMIC DNA]</scope>
    <source>
        <strain evidence="21 22">DSM 24696</strain>
    </source>
</reference>
<evidence type="ECO:0000256" key="14">
    <source>
        <dbReference type="ARBA" id="ARBA00023027"/>
    </source>
</evidence>
<comment type="caution">
    <text evidence="18">Lacks conserved residue(s) required for the propagation of feature annotation.</text>
</comment>
<dbReference type="Pfam" id="PF24621">
    <property type="entry name" value="DHQS_C"/>
    <property type="match status" value="1"/>
</dbReference>
<dbReference type="GO" id="GO:0005737">
    <property type="term" value="C:cytoplasm"/>
    <property type="evidence" value="ECO:0007669"/>
    <property type="project" value="UniProtKB-SubCell"/>
</dbReference>
<keyword evidence="15 18" id="KW-0057">Aromatic amino acid biosynthesis</keyword>
<evidence type="ECO:0000256" key="13">
    <source>
        <dbReference type="ARBA" id="ARBA00022833"/>
    </source>
</evidence>
<comment type="catalytic activity">
    <reaction evidence="1 18">
        <text>7-phospho-2-dehydro-3-deoxy-D-arabino-heptonate = 3-dehydroquinate + phosphate</text>
        <dbReference type="Rhea" id="RHEA:21968"/>
        <dbReference type="ChEBI" id="CHEBI:32364"/>
        <dbReference type="ChEBI" id="CHEBI:43474"/>
        <dbReference type="ChEBI" id="CHEBI:58394"/>
        <dbReference type="EC" id="4.2.3.4"/>
    </reaction>
</comment>
<evidence type="ECO:0000256" key="6">
    <source>
        <dbReference type="ARBA" id="ARBA00005412"/>
    </source>
</evidence>
<proteinExistence type="inferred from homology"/>
<dbReference type="InterPro" id="IPR050071">
    <property type="entry name" value="Dehydroquinate_synthase"/>
</dbReference>
<dbReference type="GO" id="GO:0003856">
    <property type="term" value="F:3-dehydroquinate synthase activity"/>
    <property type="evidence" value="ECO:0007669"/>
    <property type="project" value="UniProtKB-UniRule"/>
</dbReference>
<evidence type="ECO:0000256" key="3">
    <source>
        <dbReference type="ARBA" id="ARBA00001947"/>
    </source>
</evidence>
<organism evidence="21 22">
    <name type="scientific">Texcoconibacillus texcoconensis</name>
    <dbReference type="NCBI Taxonomy" id="1095777"/>
    <lineage>
        <taxon>Bacteria</taxon>
        <taxon>Bacillati</taxon>
        <taxon>Bacillota</taxon>
        <taxon>Bacilli</taxon>
        <taxon>Bacillales</taxon>
        <taxon>Bacillaceae</taxon>
        <taxon>Texcoconibacillus</taxon>
    </lineage>
</organism>
<feature type="domain" description="3-dehydroquinate synthase C-terminal" evidence="20">
    <location>
        <begin position="182"/>
        <end position="326"/>
    </location>
</feature>
<keyword evidence="11 18" id="KW-0479">Metal-binding</keyword>
<evidence type="ECO:0000256" key="9">
    <source>
        <dbReference type="ARBA" id="ARBA00022490"/>
    </source>
</evidence>
<evidence type="ECO:0000256" key="17">
    <source>
        <dbReference type="ARBA" id="ARBA00023285"/>
    </source>
</evidence>
<feature type="binding site" evidence="18">
    <location>
        <position position="249"/>
    </location>
    <ligand>
        <name>Zn(2+)</name>
        <dbReference type="ChEBI" id="CHEBI:29105"/>
    </ligand>
</feature>
<accession>A0A840QNF4</accession>
<dbReference type="InterPro" id="IPR030963">
    <property type="entry name" value="DHQ_synth_fam"/>
</dbReference>
<keyword evidence="9 18" id="KW-0963">Cytoplasm</keyword>
<evidence type="ECO:0000256" key="16">
    <source>
        <dbReference type="ARBA" id="ARBA00023239"/>
    </source>
</evidence>
<feature type="binding site" evidence="18">
    <location>
        <begin position="131"/>
        <end position="132"/>
    </location>
    <ligand>
        <name>NAD(+)</name>
        <dbReference type="ChEBI" id="CHEBI:57540"/>
    </ligand>
</feature>
<evidence type="ECO:0000259" key="19">
    <source>
        <dbReference type="Pfam" id="PF01761"/>
    </source>
</evidence>
<dbReference type="InterPro" id="IPR016037">
    <property type="entry name" value="DHQ_synth_AroB"/>
</dbReference>
<dbReference type="SUPFAM" id="SSF56796">
    <property type="entry name" value="Dehydroquinate synthase-like"/>
    <property type="match status" value="1"/>
</dbReference>
<sequence length="363" mass="40441">MQTLMVESDTFRYPIHIGSNLLQSNQVWDGLVKQLSPSSFFIITDTNVAKRYLDRLQSQLEQYAQTDYMVVEAGEASKSFVTYERLLTYALKQGFDRSTVIIALGGGVVGDLAGFTAATYLRGVPYIQIPTTLLAHDSSVGGKTGINHSEGKNMIGAFYQPAAVIYDVTTLKTLPEHEWRSGMAEVIKHGFIQNTKLLQSVKRTVSTPIGDINAESIENILYTSIDVKRQIVERDEKEKGERAFLNFGHTVGHAIEAELGYGEITHGEAVMIGMMVALKVSEHYYEVDLASNSWCEDMKSLGFSVRIPASCDSRSLIERMKRDKKSLQSDIRMVLLPSLGVPNLVKVDSTFIENILKEELEEV</sequence>
<dbReference type="Proteomes" id="UP000551878">
    <property type="component" value="Unassembled WGS sequence"/>
</dbReference>
<dbReference type="FunFam" id="3.40.50.1970:FF:000007">
    <property type="entry name" value="Pentafunctional AROM polypeptide"/>
    <property type="match status" value="1"/>
</dbReference>
<feature type="binding site" evidence="18">
    <location>
        <begin position="107"/>
        <end position="111"/>
    </location>
    <ligand>
        <name>NAD(+)</name>
        <dbReference type="ChEBI" id="CHEBI:57540"/>
    </ligand>
</feature>
<dbReference type="GO" id="GO:0008652">
    <property type="term" value="P:amino acid biosynthetic process"/>
    <property type="evidence" value="ECO:0007669"/>
    <property type="project" value="UniProtKB-KW"/>
</dbReference>
<dbReference type="RefSeq" id="WP_184663352.1">
    <property type="nucleotide sequence ID" value="NZ_JACHHB010000004.1"/>
</dbReference>
<comment type="cofactor">
    <cofactor evidence="2 18">
        <name>NAD(+)</name>
        <dbReference type="ChEBI" id="CHEBI:57540"/>
    </cofactor>
</comment>
<evidence type="ECO:0000256" key="5">
    <source>
        <dbReference type="ARBA" id="ARBA00004661"/>
    </source>
</evidence>
<evidence type="ECO:0000256" key="15">
    <source>
        <dbReference type="ARBA" id="ARBA00023141"/>
    </source>
</evidence>
<keyword evidence="22" id="KW-1185">Reference proteome</keyword>
<keyword evidence="10 18" id="KW-0028">Amino-acid biosynthesis</keyword>
<evidence type="ECO:0000256" key="2">
    <source>
        <dbReference type="ARBA" id="ARBA00001911"/>
    </source>
</evidence>
<evidence type="ECO:0000256" key="4">
    <source>
        <dbReference type="ARBA" id="ARBA00004496"/>
    </source>
</evidence>
<comment type="pathway">
    <text evidence="5 18">Metabolic intermediate biosynthesis; chorismate biosynthesis; chorismate from D-erythrose 4-phosphate and phosphoenolpyruvate: step 2/7.</text>
</comment>
<evidence type="ECO:0000313" key="22">
    <source>
        <dbReference type="Proteomes" id="UP000551878"/>
    </source>
</evidence>
<comment type="function">
    <text evidence="18">Catalyzes the conversion of 3-deoxy-D-arabino-heptulosonate 7-phosphate (DAHP) to dehydroquinate (DHQ).</text>
</comment>
<name>A0A840QNF4_9BACI</name>
<evidence type="ECO:0000259" key="20">
    <source>
        <dbReference type="Pfam" id="PF24621"/>
    </source>
</evidence>
<comment type="caution">
    <text evidence="21">The sequence shown here is derived from an EMBL/GenBank/DDBJ whole genome shotgun (WGS) entry which is preliminary data.</text>
</comment>
<evidence type="ECO:0000256" key="10">
    <source>
        <dbReference type="ARBA" id="ARBA00022605"/>
    </source>
</evidence>
<evidence type="ECO:0000256" key="1">
    <source>
        <dbReference type="ARBA" id="ARBA00001393"/>
    </source>
</evidence>
<evidence type="ECO:0000256" key="11">
    <source>
        <dbReference type="ARBA" id="ARBA00022723"/>
    </source>
</evidence>
<comment type="cofactor">
    <cofactor evidence="3">
        <name>Zn(2+)</name>
        <dbReference type="ChEBI" id="CHEBI:29105"/>
    </cofactor>
</comment>
<feature type="domain" description="3-dehydroquinate synthase N-terminal" evidence="19">
    <location>
        <begin position="69"/>
        <end position="180"/>
    </location>
</feature>
<keyword evidence="14 18" id="KW-0520">NAD</keyword>
<dbReference type="PIRSF" id="PIRSF001455">
    <property type="entry name" value="DHQ_synth"/>
    <property type="match status" value="1"/>
</dbReference>
<evidence type="ECO:0000256" key="12">
    <source>
        <dbReference type="ARBA" id="ARBA00022741"/>
    </source>
</evidence>
<dbReference type="EMBL" id="JACHHB010000004">
    <property type="protein sequence ID" value="MBB5172888.1"/>
    <property type="molecule type" value="Genomic_DNA"/>
</dbReference>